<comment type="pathway">
    <text evidence="1">Lipid metabolism.</text>
</comment>
<dbReference type="KEGG" id="lsd:EMK97_04200"/>
<dbReference type="PANTHER" id="PTHR37323">
    <property type="entry name" value="GCN5-RELATED N-ACETYLTRANSFERASE"/>
    <property type="match status" value="1"/>
</dbReference>
<dbReference type="InterPro" id="IPR052351">
    <property type="entry name" value="Ornithine_N-alpha-AT"/>
</dbReference>
<evidence type="ECO:0000256" key="6">
    <source>
        <dbReference type="ARBA" id="ARBA00038095"/>
    </source>
</evidence>
<name>A0A4P6P6E5_9GAMM</name>
<proteinExistence type="inferred from homology"/>
<reference evidence="12 13" key="1">
    <citation type="submission" date="2018-12" db="EMBL/GenBank/DDBJ databases">
        <title>Complete genome of Litorilituus sediminis.</title>
        <authorList>
            <person name="Liu A."/>
            <person name="Rong J."/>
        </authorList>
    </citation>
    <scope>NUCLEOTIDE SEQUENCE [LARGE SCALE GENOMIC DNA]</scope>
    <source>
        <strain evidence="12 13">JCM 17549</strain>
    </source>
</reference>
<evidence type="ECO:0000256" key="5">
    <source>
        <dbReference type="ARBA" id="ARBA00023315"/>
    </source>
</evidence>
<evidence type="ECO:0000256" key="2">
    <source>
        <dbReference type="ARBA" id="ARBA00022516"/>
    </source>
</evidence>
<dbReference type="PANTHER" id="PTHR37323:SF1">
    <property type="entry name" value="L-ORNITHINE N(ALPHA)-ACYLTRANSFERASE"/>
    <property type="match status" value="1"/>
</dbReference>
<dbReference type="InterPro" id="IPR045746">
    <property type="entry name" value="ACT14924-like_Acyltransf_dom"/>
</dbReference>
<dbReference type="InterPro" id="IPR002123">
    <property type="entry name" value="Plipid/glycerol_acylTrfase"/>
</dbReference>
<comment type="catalytic activity">
    <reaction evidence="10">
        <text>a (3R)-hydroxyacyl-[ACP] + L-ornithine = a lyso-ornithine lipid + holo-[ACP] + H(+)</text>
        <dbReference type="Rhea" id="RHEA:20633"/>
        <dbReference type="Rhea" id="RHEA-COMP:9685"/>
        <dbReference type="Rhea" id="RHEA-COMP:9945"/>
        <dbReference type="ChEBI" id="CHEBI:15378"/>
        <dbReference type="ChEBI" id="CHEBI:46911"/>
        <dbReference type="ChEBI" id="CHEBI:64479"/>
        <dbReference type="ChEBI" id="CHEBI:78827"/>
        <dbReference type="ChEBI" id="CHEBI:138482"/>
        <dbReference type="EC" id="2.3.2.30"/>
    </reaction>
    <physiologicalReaction direction="left-to-right" evidence="10">
        <dbReference type="Rhea" id="RHEA:20634"/>
    </physiologicalReaction>
</comment>
<evidence type="ECO:0000256" key="10">
    <source>
        <dbReference type="ARBA" id="ARBA00047785"/>
    </source>
</evidence>
<dbReference type="AlphaFoldDB" id="A0A4P6P6E5"/>
<evidence type="ECO:0000313" key="13">
    <source>
        <dbReference type="Proteomes" id="UP000290244"/>
    </source>
</evidence>
<keyword evidence="2" id="KW-0444">Lipid biosynthesis</keyword>
<evidence type="ECO:0000259" key="11">
    <source>
        <dbReference type="SMART" id="SM00563"/>
    </source>
</evidence>
<evidence type="ECO:0000256" key="8">
    <source>
        <dbReference type="ARBA" id="ARBA00039866"/>
    </source>
</evidence>
<comment type="similarity">
    <text evidence="6">Belongs to the acetyltransferase family. OlsB subfamily.</text>
</comment>
<evidence type="ECO:0000256" key="9">
    <source>
        <dbReference type="ARBA" id="ARBA00045724"/>
    </source>
</evidence>
<organism evidence="12 13">
    <name type="scientific">Litorilituus sediminis</name>
    <dbReference type="NCBI Taxonomy" id="718192"/>
    <lineage>
        <taxon>Bacteria</taxon>
        <taxon>Pseudomonadati</taxon>
        <taxon>Pseudomonadota</taxon>
        <taxon>Gammaproteobacteria</taxon>
        <taxon>Alteromonadales</taxon>
        <taxon>Colwelliaceae</taxon>
        <taxon>Litorilituus</taxon>
    </lineage>
</organism>
<feature type="domain" description="Phospholipid/glycerol acyltransferase" evidence="11">
    <location>
        <begin position="81"/>
        <end position="198"/>
    </location>
</feature>
<evidence type="ECO:0000256" key="4">
    <source>
        <dbReference type="ARBA" id="ARBA00023098"/>
    </source>
</evidence>
<keyword evidence="3 12" id="KW-0808">Transferase</keyword>
<dbReference type="InterPro" id="IPR016181">
    <property type="entry name" value="Acyl_CoA_acyltransferase"/>
</dbReference>
<evidence type="ECO:0000256" key="3">
    <source>
        <dbReference type="ARBA" id="ARBA00022679"/>
    </source>
</evidence>
<sequence>MIDVDDVVTKNLPSLKDKPWIEKPVKAALKSLLYVDKFQEFGQQYPHLNGLEFVEQVLQYFDVSYSVRDSERENIPATGKVVIIANHPIGSLDGLALIKLVCDIRRDVKVVVNSLLMELEPLHPLLLPVNNMGGTTPKDDLKAIHNHLANEQAIIVFPAGEVSRLSPQGIRDGKWHSGFLRFASQSQAPIIPIYIEAKNSAAFYGVSMLSKPISTLMLVSEMFKQQEKDIPMRIGKQIPFEHYGALLVDIKTKTKMFKRHLYRLKKGKGDVFQTQSAIAPVEDRKQLKEAIEHCEHLGETPDGKVVYLHRATKNDIIMREIGCLREHSFRAVGEGSGLRRDLDKFDQHYFHLLLWDNDELEVVGAYRFADTAEIINAMGLDGLYSHSLFNLEGKMSDYLAQGLELGRSFVQPKYWGKRSLDYLWFGIGAFIKKYPKYRYLYGPVSISNAMPQAAKDLLVYFYRLYFGSIENFAPSRNPVQFNQALLEQLKQHFVGDDYKQDFSKLKNLLANMGVAIPTLYKQYSELTEPGGVHFIDFGIDADFNNCIDGLVLVDIEKLKDNKKKRYLA</sequence>
<dbReference type="GO" id="GO:0006629">
    <property type="term" value="P:lipid metabolic process"/>
    <property type="evidence" value="ECO:0007669"/>
    <property type="project" value="UniProtKB-KW"/>
</dbReference>
<dbReference type="SMART" id="SM00563">
    <property type="entry name" value="PlsC"/>
    <property type="match status" value="1"/>
</dbReference>
<dbReference type="SUPFAM" id="SSF69593">
    <property type="entry name" value="Glycerol-3-phosphate (1)-acyltransferase"/>
    <property type="match status" value="1"/>
</dbReference>
<evidence type="ECO:0000256" key="1">
    <source>
        <dbReference type="ARBA" id="ARBA00005189"/>
    </source>
</evidence>
<accession>A0A4P6P6E5</accession>
<keyword evidence="5" id="KW-0012">Acyltransferase</keyword>
<keyword evidence="4" id="KW-0443">Lipid metabolism</keyword>
<protein>
    <recommendedName>
        <fullName evidence="8">L-ornithine N(alpha)-acyltransferase</fullName>
        <ecNumber evidence="7">2.3.2.30</ecNumber>
    </recommendedName>
</protein>
<dbReference type="Proteomes" id="UP000290244">
    <property type="component" value="Chromosome"/>
</dbReference>
<comment type="function">
    <text evidence="9">Catalyzes the first step in the biosynthesis of ornithine lipids, which are phosphorus-free membrane lipids. Catalyzes the 3-hydroxyacyl-acyl carrier protein-dependent acylation of ornithine to form lyso-ornithine lipid (LOL).</text>
</comment>
<dbReference type="RefSeq" id="WP_130599730.1">
    <property type="nucleotide sequence ID" value="NZ_CP034759.1"/>
</dbReference>
<evidence type="ECO:0000256" key="7">
    <source>
        <dbReference type="ARBA" id="ARBA00039058"/>
    </source>
</evidence>
<dbReference type="OrthoDB" id="1113830at2"/>
<evidence type="ECO:0000313" key="12">
    <source>
        <dbReference type="EMBL" id="QBG34992.1"/>
    </source>
</evidence>
<dbReference type="SUPFAM" id="SSF55729">
    <property type="entry name" value="Acyl-CoA N-acyltransferases (Nat)"/>
    <property type="match status" value="1"/>
</dbReference>
<dbReference type="Pfam" id="PF13444">
    <property type="entry name" value="Acetyltransf_5"/>
    <property type="match status" value="1"/>
</dbReference>
<keyword evidence="13" id="KW-1185">Reference proteome</keyword>
<dbReference type="Pfam" id="PF19576">
    <property type="entry name" value="Acyltransf_2"/>
    <property type="match status" value="1"/>
</dbReference>
<dbReference type="EC" id="2.3.2.30" evidence="7"/>
<gene>
    <name evidence="12" type="ORF">EMK97_04200</name>
</gene>
<dbReference type="EMBL" id="CP034759">
    <property type="protein sequence ID" value="QBG34992.1"/>
    <property type="molecule type" value="Genomic_DNA"/>
</dbReference>
<dbReference type="GO" id="GO:0043810">
    <property type="term" value="F:ornithine-acyl [acyl carrier protein] N-acyltransferase activity"/>
    <property type="evidence" value="ECO:0007669"/>
    <property type="project" value="UniProtKB-EC"/>
</dbReference>